<keyword evidence="2" id="KW-0812">Transmembrane</keyword>
<feature type="region of interest" description="Disordered" evidence="1">
    <location>
        <begin position="139"/>
        <end position="227"/>
    </location>
</feature>
<evidence type="ECO:0000313" key="3">
    <source>
        <dbReference type="EMBL" id="KAK5998215.1"/>
    </source>
</evidence>
<feature type="region of interest" description="Disordered" evidence="1">
    <location>
        <begin position="82"/>
        <end position="107"/>
    </location>
</feature>
<comment type="caution">
    <text evidence="3">The sequence shown here is derived from an EMBL/GenBank/DDBJ whole genome shotgun (WGS) entry which is preliminary data.</text>
</comment>
<dbReference type="EMBL" id="JAVFKD010000001">
    <property type="protein sequence ID" value="KAK5998215.1"/>
    <property type="molecule type" value="Genomic_DNA"/>
</dbReference>
<accession>A0ABR0T1D7</accession>
<evidence type="ECO:0000256" key="1">
    <source>
        <dbReference type="SAM" id="MobiDB-lite"/>
    </source>
</evidence>
<evidence type="ECO:0008006" key="5">
    <source>
        <dbReference type="Google" id="ProtNLM"/>
    </source>
</evidence>
<proteinExistence type="predicted"/>
<name>A0ABR0T1D7_9HYPO</name>
<keyword evidence="2" id="KW-0472">Membrane</keyword>
<feature type="compositionally biased region" description="Basic and acidic residues" evidence="1">
    <location>
        <begin position="216"/>
        <end position="227"/>
    </location>
</feature>
<keyword evidence="4" id="KW-1185">Reference proteome</keyword>
<evidence type="ECO:0000256" key="2">
    <source>
        <dbReference type="SAM" id="Phobius"/>
    </source>
</evidence>
<sequence>MVSTAGAIVIAIVVLLVVAVIGWIAFAQLRARRLGLPPPSLSSYLPWRKSDVPYGPPQPARGGIVGWFNDQVRKFKHRNNRSAAGAYEPSANRGNRGFGPLDPDDAWDTRVGHEADTYGYYEEQELGSTTEYGGAAGYGGSRLGTAPTTAAGGYGDEGRGRQMSRPPAAASSHKNPFDDDAGDSLRGVSPRPIAAVVGGSSHKPATDRPGSAGSSHGERKSIFREDV</sequence>
<reference evidence="3 4" key="1">
    <citation type="submission" date="2024-01" db="EMBL/GenBank/DDBJ databases">
        <title>Complete genome of Cladobotryum mycophilum ATHUM6906.</title>
        <authorList>
            <person name="Christinaki A.C."/>
            <person name="Myridakis A.I."/>
            <person name="Kouvelis V.N."/>
        </authorList>
    </citation>
    <scope>NUCLEOTIDE SEQUENCE [LARGE SCALE GENOMIC DNA]</scope>
    <source>
        <strain evidence="3 4">ATHUM6906</strain>
    </source>
</reference>
<dbReference type="Proteomes" id="UP001338125">
    <property type="component" value="Unassembled WGS sequence"/>
</dbReference>
<organism evidence="3 4">
    <name type="scientific">Cladobotryum mycophilum</name>
    <dbReference type="NCBI Taxonomy" id="491253"/>
    <lineage>
        <taxon>Eukaryota</taxon>
        <taxon>Fungi</taxon>
        <taxon>Dikarya</taxon>
        <taxon>Ascomycota</taxon>
        <taxon>Pezizomycotina</taxon>
        <taxon>Sordariomycetes</taxon>
        <taxon>Hypocreomycetidae</taxon>
        <taxon>Hypocreales</taxon>
        <taxon>Hypocreaceae</taxon>
        <taxon>Cladobotryum</taxon>
    </lineage>
</organism>
<protein>
    <recommendedName>
        <fullName evidence="5">Acid phosphatase-like protein</fullName>
    </recommendedName>
</protein>
<gene>
    <name evidence="3" type="ORF">PT974_00588</name>
</gene>
<evidence type="ECO:0000313" key="4">
    <source>
        <dbReference type="Proteomes" id="UP001338125"/>
    </source>
</evidence>
<keyword evidence="2" id="KW-1133">Transmembrane helix</keyword>
<feature type="transmembrane region" description="Helical" evidence="2">
    <location>
        <begin position="6"/>
        <end position="26"/>
    </location>
</feature>